<feature type="region of interest" description="Disordered" evidence="1">
    <location>
        <begin position="1"/>
        <end position="20"/>
    </location>
</feature>
<evidence type="ECO:0000256" key="1">
    <source>
        <dbReference type="SAM" id="MobiDB-lite"/>
    </source>
</evidence>
<sequence>MSGQTLTSQPETGRRTEGSARISFRWHRPWLLSGALGSLHDRDSFGNDADKRHSTHWSLSPNLGRIRSYFRVTHSASNAQLQDSPHCGTQRTSPRDNPKFASQRAEVEDNQLDISTLPREEHRPSTETLDASGPSEDRHEQLEPIEHAAAFRRLFRRTLSNIDKEYTAVVERYGEYGFKAEEITATMRTHIPTVKTLLEYSPRMAFDLVMDIGEHCYGDLCFEELWSDHRVSGAAIHDYCLDRPRDETESLFEEPDHLMVNIVDARADAEPPSSKPFRLCPSRGPAATVREELEVSNQINKKRYLELHRMRRHDFLEMVQVRRRRRQNRWIADWVGNALNDLVETGSRIEQRHEKLGKLYFSQTIAKLCHLKELDLRDLYR</sequence>
<feature type="compositionally biased region" description="Polar residues" evidence="1">
    <location>
        <begin position="1"/>
        <end position="11"/>
    </location>
</feature>
<name>A0AA39THV8_9PEZI</name>
<keyword evidence="3" id="KW-1185">Reference proteome</keyword>
<gene>
    <name evidence="2" type="ORF">B0T14DRAFT_338351</name>
</gene>
<protein>
    <submittedName>
        <fullName evidence="2">Uncharacterized protein</fullName>
    </submittedName>
</protein>
<dbReference type="AlphaFoldDB" id="A0AA39THV8"/>
<comment type="caution">
    <text evidence="2">The sequence shown here is derived from an EMBL/GenBank/DDBJ whole genome shotgun (WGS) entry which is preliminary data.</text>
</comment>
<feature type="compositionally biased region" description="Polar residues" evidence="1">
    <location>
        <begin position="77"/>
        <end position="92"/>
    </location>
</feature>
<reference evidence="2" key="1">
    <citation type="submission" date="2023-06" db="EMBL/GenBank/DDBJ databases">
        <title>Genome-scale phylogeny and comparative genomics of the fungal order Sordariales.</title>
        <authorList>
            <consortium name="Lawrence Berkeley National Laboratory"/>
            <person name="Hensen N."/>
            <person name="Bonometti L."/>
            <person name="Westerberg I."/>
            <person name="Brannstrom I.O."/>
            <person name="Guillou S."/>
            <person name="Cros-Aarteil S."/>
            <person name="Calhoun S."/>
            <person name="Haridas S."/>
            <person name="Kuo A."/>
            <person name="Mondo S."/>
            <person name="Pangilinan J."/>
            <person name="Riley R."/>
            <person name="Labutti K."/>
            <person name="Andreopoulos B."/>
            <person name="Lipzen A."/>
            <person name="Chen C."/>
            <person name="Yanf M."/>
            <person name="Daum C."/>
            <person name="Ng V."/>
            <person name="Clum A."/>
            <person name="Steindorff A."/>
            <person name="Ohm R."/>
            <person name="Martin F."/>
            <person name="Silar P."/>
            <person name="Natvig D."/>
            <person name="Lalanne C."/>
            <person name="Gautier V."/>
            <person name="Ament-Velasquez S.L."/>
            <person name="Kruys A."/>
            <person name="Hutchinson M.I."/>
            <person name="Powell A.J."/>
            <person name="Barry K."/>
            <person name="Miller A.N."/>
            <person name="Grigoriev I.V."/>
            <person name="Debuchy R."/>
            <person name="Gladieux P."/>
            <person name="Thoren M.H."/>
            <person name="Johannesson H."/>
        </authorList>
    </citation>
    <scope>NUCLEOTIDE SEQUENCE</scope>
    <source>
        <strain evidence="2">CBS 606.72</strain>
    </source>
</reference>
<feature type="region of interest" description="Disordered" evidence="1">
    <location>
        <begin position="77"/>
        <end position="140"/>
    </location>
</feature>
<accession>A0AA39THV8</accession>
<dbReference type="EMBL" id="JAULSU010000007">
    <property type="protein sequence ID" value="KAK0611917.1"/>
    <property type="molecule type" value="Genomic_DNA"/>
</dbReference>
<organism evidence="2 3">
    <name type="scientific">Immersiella caudata</name>
    <dbReference type="NCBI Taxonomy" id="314043"/>
    <lineage>
        <taxon>Eukaryota</taxon>
        <taxon>Fungi</taxon>
        <taxon>Dikarya</taxon>
        <taxon>Ascomycota</taxon>
        <taxon>Pezizomycotina</taxon>
        <taxon>Sordariomycetes</taxon>
        <taxon>Sordariomycetidae</taxon>
        <taxon>Sordariales</taxon>
        <taxon>Lasiosphaeriaceae</taxon>
        <taxon>Immersiella</taxon>
    </lineage>
</organism>
<evidence type="ECO:0000313" key="3">
    <source>
        <dbReference type="Proteomes" id="UP001175000"/>
    </source>
</evidence>
<proteinExistence type="predicted"/>
<evidence type="ECO:0000313" key="2">
    <source>
        <dbReference type="EMBL" id="KAK0611917.1"/>
    </source>
</evidence>
<dbReference type="Proteomes" id="UP001175000">
    <property type="component" value="Unassembled WGS sequence"/>
</dbReference>